<protein>
    <submittedName>
        <fullName evidence="2">DUF1829 domain-containing protein</fullName>
    </submittedName>
</protein>
<comment type="caution">
    <text evidence="2">The sequence shown here is derived from an EMBL/GenBank/DDBJ whole genome shotgun (WGS) entry which is preliminary data.</text>
</comment>
<dbReference type="Pfam" id="PF08862">
    <property type="entry name" value="DUF1829"/>
    <property type="match status" value="1"/>
</dbReference>
<proteinExistence type="predicted"/>
<dbReference type="InterPro" id="IPR014961">
    <property type="entry name" value="DUF1829"/>
</dbReference>
<evidence type="ECO:0000259" key="1">
    <source>
        <dbReference type="Pfam" id="PF08862"/>
    </source>
</evidence>
<evidence type="ECO:0000313" key="3">
    <source>
        <dbReference type="Proteomes" id="UP001623041"/>
    </source>
</evidence>
<dbReference type="EMBL" id="JBJHQH010000046">
    <property type="protein sequence ID" value="MFK9095409.1"/>
    <property type="molecule type" value="Genomic_DNA"/>
</dbReference>
<name>A0ABW8RRP5_9BACI</name>
<dbReference type="Proteomes" id="UP001623041">
    <property type="component" value="Unassembled WGS sequence"/>
</dbReference>
<keyword evidence="3" id="KW-1185">Reference proteome</keyword>
<gene>
    <name evidence="2" type="ORF">ACJEBI_28675</name>
</gene>
<accession>A0ABW8RRP5</accession>
<sequence length="50" mass="5890">MKQTYKTELYVLINDQEKEVDKNILNAFHIEEINPVLWGKRESVIDILSA</sequence>
<evidence type="ECO:0000313" key="2">
    <source>
        <dbReference type="EMBL" id="MFK9095409.1"/>
    </source>
</evidence>
<dbReference type="RefSeq" id="WP_406583801.1">
    <property type="nucleotide sequence ID" value="NZ_JBJHQH010000046.1"/>
</dbReference>
<reference evidence="2 3" key="1">
    <citation type="submission" date="2024-11" db="EMBL/GenBank/DDBJ databases">
        <authorList>
            <person name="Lucas J.A."/>
        </authorList>
    </citation>
    <scope>NUCLEOTIDE SEQUENCE [LARGE SCALE GENOMIC DNA]</scope>
    <source>
        <strain evidence="2 3">Z 5.4</strain>
    </source>
</reference>
<feature type="domain" description="DUF1829" evidence="1">
    <location>
        <begin position="5"/>
        <end position="41"/>
    </location>
</feature>
<organism evidence="2 3">
    <name type="scientific">Bacillus salipaludis</name>
    <dbReference type="NCBI Taxonomy" id="2547811"/>
    <lineage>
        <taxon>Bacteria</taxon>
        <taxon>Bacillati</taxon>
        <taxon>Bacillota</taxon>
        <taxon>Bacilli</taxon>
        <taxon>Bacillales</taxon>
        <taxon>Bacillaceae</taxon>
        <taxon>Bacillus</taxon>
    </lineage>
</organism>